<organism evidence="1 2">
    <name type="scientific">Arctium lappa</name>
    <name type="common">Greater burdock</name>
    <name type="synonym">Lappa major</name>
    <dbReference type="NCBI Taxonomy" id="4217"/>
    <lineage>
        <taxon>Eukaryota</taxon>
        <taxon>Viridiplantae</taxon>
        <taxon>Streptophyta</taxon>
        <taxon>Embryophyta</taxon>
        <taxon>Tracheophyta</taxon>
        <taxon>Spermatophyta</taxon>
        <taxon>Magnoliopsida</taxon>
        <taxon>eudicotyledons</taxon>
        <taxon>Gunneridae</taxon>
        <taxon>Pentapetalae</taxon>
        <taxon>asterids</taxon>
        <taxon>campanulids</taxon>
        <taxon>Asterales</taxon>
        <taxon>Asteraceae</taxon>
        <taxon>Carduoideae</taxon>
        <taxon>Cardueae</taxon>
        <taxon>Arctiinae</taxon>
        <taxon>Arctium</taxon>
    </lineage>
</organism>
<sequence>MVYTIQCDFNATKNEVEYEALIVRMDMAHNLGATGLHVNIESLFVVNQMNGEFTAKDSKMKAYLKVAKTRYVSSTLRTITFDLDSMAFMRWGMVIVVTSEIIYDNGSQFITDRTRQFFKDRNIKLTNLTPRYPQSNGLAELSNKVIINSIKKRLKEATGKWAEELPIVLWANRTTPRTSTWQAPFSLVYGCEAILSVEAQLPTSRHTSVDHNLVDLSYDLDAVEELRESALIKMVSLRQSVVRHFNKNDKAKVFQEGDYVLRRVFQNTQEPSVGKLSIKWEGSYHISEVVGKGAYWLQTLDKQNVPRSWNVVHLKKYFF</sequence>
<evidence type="ECO:0000313" key="2">
    <source>
        <dbReference type="Proteomes" id="UP001055879"/>
    </source>
</evidence>
<name>A0ACB9DJF4_ARCLA</name>
<dbReference type="Proteomes" id="UP001055879">
    <property type="component" value="Linkage Group LG03"/>
</dbReference>
<dbReference type="EMBL" id="CM042049">
    <property type="protein sequence ID" value="KAI3746799.1"/>
    <property type="molecule type" value="Genomic_DNA"/>
</dbReference>
<reference evidence="2" key="1">
    <citation type="journal article" date="2022" name="Mol. Ecol. Resour.">
        <title>The genomes of chicory, endive, great burdock and yacon provide insights into Asteraceae palaeo-polyploidization history and plant inulin production.</title>
        <authorList>
            <person name="Fan W."/>
            <person name="Wang S."/>
            <person name="Wang H."/>
            <person name="Wang A."/>
            <person name="Jiang F."/>
            <person name="Liu H."/>
            <person name="Zhao H."/>
            <person name="Xu D."/>
            <person name="Zhang Y."/>
        </authorList>
    </citation>
    <scope>NUCLEOTIDE SEQUENCE [LARGE SCALE GENOMIC DNA]</scope>
    <source>
        <strain evidence="2">cv. Niubang</strain>
    </source>
</reference>
<accession>A0ACB9DJF4</accession>
<protein>
    <submittedName>
        <fullName evidence="1">Uncharacterized protein</fullName>
    </submittedName>
</protein>
<keyword evidence="2" id="KW-1185">Reference proteome</keyword>
<proteinExistence type="predicted"/>
<reference evidence="1 2" key="2">
    <citation type="journal article" date="2022" name="Mol. Ecol. Resour.">
        <title>The genomes of chicory, endive, great burdock and yacon provide insights into Asteraceae paleo-polyploidization history and plant inulin production.</title>
        <authorList>
            <person name="Fan W."/>
            <person name="Wang S."/>
            <person name="Wang H."/>
            <person name="Wang A."/>
            <person name="Jiang F."/>
            <person name="Liu H."/>
            <person name="Zhao H."/>
            <person name="Xu D."/>
            <person name="Zhang Y."/>
        </authorList>
    </citation>
    <scope>NUCLEOTIDE SEQUENCE [LARGE SCALE GENOMIC DNA]</scope>
    <source>
        <strain evidence="2">cv. Niubang</strain>
    </source>
</reference>
<gene>
    <name evidence="1" type="ORF">L6452_09240</name>
</gene>
<evidence type="ECO:0000313" key="1">
    <source>
        <dbReference type="EMBL" id="KAI3746799.1"/>
    </source>
</evidence>
<comment type="caution">
    <text evidence="1">The sequence shown here is derived from an EMBL/GenBank/DDBJ whole genome shotgun (WGS) entry which is preliminary data.</text>
</comment>